<protein>
    <recommendedName>
        <fullName evidence="11">Membrane insertase YidC/Oxa/ALB C-terminal domain-containing protein</fullName>
    </recommendedName>
</protein>
<keyword evidence="6" id="KW-1133">Transmembrane helix</keyword>
<dbReference type="PANTHER" id="PTHR12428:SF66">
    <property type="entry name" value="MITOCHONDRIAL INNER MEMBRANE PROTEIN OXA1L"/>
    <property type="match status" value="1"/>
</dbReference>
<dbReference type="InterPro" id="IPR028055">
    <property type="entry name" value="YidC/Oxa/ALB_C"/>
</dbReference>
<accession>A0A6A6V2V6</accession>
<evidence type="ECO:0000256" key="10">
    <source>
        <dbReference type="SAM" id="MobiDB-lite"/>
    </source>
</evidence>
<feature type="region of interest" description="Disordered" evidence="10">
    <location>
        <begin position="481"/>
        <end position="517"/>
    </location>
</feature>
<evidence type="ECO:0000313" key="12">
    <source>
        <dbReference type="EMBL" id="KAF2743507.1"/>
    </source>
</evidence>
<dbReference type="OrthoDB" id="2148490at2759"/>
<organism evidence="12 13">
    <name type="scientific">Sporormia fimetaria CBS 119925</name>
    <dbReference type="NCBI Taxonomy" id="1340428"/>
    <lineage>
        <taxon>Eukaryota</taxon>
        <taxon>Fungi</taxon>
        <taxon>Dikarya</taxon>
        <taxon>Ascomycota</taxon>
        <taxon>Pezizomycotina</taxon>
        <taxon>Dothideomycetes</taxon>
        <taxon>Pleosporomycetidae</taxon>
        <taxon>Pleosporales</taxon>
        <taxon>Sporormiaceae</taxon>
        <taxon>Sporormia</taxon>
    </lineage>
</organism>
<dbReference type="Pfam" id="PF02096">
    <property type="entry name" value="60KD_IMP"/>
    <property type="match status" value="1"/>
</dbReference>
<dbReference type="PANTHER" id="PTHR12428">
    <property type="entry name" value="OXA1"/>
    <property type="match status" value="1"/>
</dbReference>
<dbReference type="Proteomes" id="UP000799440">
    <property type="component" value="Unassembled WGS sequence"/>
</dbReference>
<keyword evidence="7" id="KW-0496">Mitochondrion</keyword>
<dbReference type="AlphaFoldDB" id="A0A6A6V2V6"/>
<evidence type="ECO:0000313" key="13">
    <source>
        <dbReference type="Proteomes" id="UP000799440"/>
    </source>
</evidence>
<keyword evidence="5" id="KW-0809">Transit peptide</keyword>
<sequence length="517" mass="57004">MIPSRGLQPVLRFSSVRQRTVLSTRPVSSRNTFAPHASSVRYASWYAPWSWGRSSTPSTESTDFPAQHPAAEAVPEPTSATAMPEVAPTAAEAVSPVQHAAVNPSAPTSVEAIIDEVLVDGDAAASTLHAVEKVGDLKAMGLDYGWGPTAMFEWILEHVHLTTGYEWGASIVLSAVLIRFAMFKLQFNASDNAAKMTAVKPMLEGTNESMRKALMSGDQMELDRCKKEQRAIYKEIGIMPFKSFMPLIVQGGMGYGAFRCLRGMASLPVPGLEQSGFLWFPDLTISDPTNILPIATGGVMWLLFKLGGETGASNQNMGENVRLFMQHGMPIIFTCISLWQPGSIQLYLFVTTTLSGVTAGLLRSRKFRQSTGLTPLPTPEATALWTKVAKGDIPLDMVYKDGVFVNPEKIMAEKNMRLNVSGSLPQHLQAKKKALKDRDHDYDTPPAGFLKKLDWFQRNYKPAMVASRMKTLMANVKKAEDELKAQKTQGKVPKRTTTPVSQPKMVDWEARRRLRQK</sequence>
<name>A0A6A6V2V6_9PLEO</name>
<dbReference type="GO" id="GO:0032979">
    <property type="term" value="P:protein insertion into mitochondrial inner membrane from matrix"/>
    <property type="evidence" value="ECO:0007669"/>
    <property type="project" value="TreeGrafter"/>
</dbReference>
<reference evidence="12" key="1">
    <citation type="journal article" date="2020" name="Stud. Mycol.">
        <title>101 Dothideomycetes genomes: a test case for predicting lifestyles and emergence of pathogens.</title>
        <authorList>
            <person name="Haridas S."/>
            <person name="Albert R."/>
            <person name="Binder M."/>
            <person name="Bloem J."/>
            <person name="Labutti K."/>
            <person name="Salamov A."/>
            <person name="Andreopoulos B."/>
            <person name="Baker S."/>
            <person name="Barry K."/>
            <person name="Bills G."/>
            <person name="Bluhm B."/>
            <person name="Cannon C."/>
            <person name="Castanera R."/>
            <person name="Culley D."/>
            <person name="Daum C."/>
            <person name="Ezra D."/>
            <person name="Gonzalez J."/>
            <person name="Henrissat B."/>
            <person name="Kuo A."/>
            <person name="Liang C."/>
            <person name="Lipzen A."/>
            <person name="Lutzoni F."/>
            <person name="Magnuson J."/>
            <person name="Mondo S."/>
            <person name="Nolan M."/>
            <person name="Ohm R."/>
            <person name="Pangilinan J."/>
            <person name="Park H.-J."/>
            <person name="Ramirez L."/>
            <person name="Alfaro M."/>
            <person name="Sun H."/>
            <person name="Tritt A."/>
            <person name="Yoshinaga Y."/>
            <person name="Zwiers L.-H."/>
            <person name="Turgeon B."/>
            <person name="Goodwin S."/>
            <person name="Spatafora J."/>
            <person name="Crous P."/>
            <person name="Grigoriev I."/>
        </authorList>
    </citation>
    <scope>NUCLEOTIDE SEQUENCE</scope>
    <source>
        <strain evidence="12">CBS 119925</strain>
    </source>
</reference>
<dbReference type="GO" id="GO:0032977">
    <property type="term" value="F:membrane insertase activity"/>
    <property type="evidence" value="ECO:0007669"/>
    <property type="project" value="InterPro"/>
</dbReference>
<feature type="region of interest" description="Disordered" evidence="10">
    <location>
        <begin position="56"/>
        <end position="81"/>
    </location>
</feature>
<keyword evidence="4" id="KW-0999">Mitochondrion inner membrane</keyword>
<keyword evidence="13" id="KW-1185">Reference proteome</keyword>
<evidence type="ECO:0000256" key="7">
    <source>
        <dbReference type="ARBA" id="ARBA00023128"/>
    </source>
</evidence>
<comment type="similarity">
    <text evidence="2 9">Belongs to the OXA1/ALB3/YidC family.</text>
</comment>
<dbReference type="CDD" id="cd20069">
    <property type="entry name" value="5TM_Oxa1-like"/>
    <property type="match status" value="1"/>
</dbReference>
<gene>
    <name evidence="12" type="ORF">M011DRAFT_480655</name>
</gene>
<evidence type="ECO:0000256" key="9">
    <source>
        <dbReference type="RuleBase" id="RU003945"/>
    </source>
</evidence>
<evidence type="ECO:0000256" key="2">
    <source>
        <dbReference type="ARBA" id="ARBA00009877"/>
    </source>
</evidence>
<dbReference type="EMBL" id="MU006596">
    <property type="protein sequence ID" value="KAF2743507.1"/>
    <property type="molecule type" value="Genomic_DNA"/>
</dbReference>
<evidence type="ECO:0000259" key="11">
    <source>
        <dbReference type="Pfam" id="PF02096"/>
    </source>
</evidence>
<comment type="subcellular location">
    <subcellularLocation>
        <location evidence="9">Membrane</location>
        <topology evidence="9">Multi-pass membrane protein</topology>
    </subcellularLocation>
    <subcellularLocation>
        <location evidence="1">Mitochondrion inner membrane</location>
        <topology evidence="1">Multi-pass membrane protein</topology>
    </subcellularLocation>
</comment>
<keyword evidence="3 9" id="KW-0812">Transmembrane</keyword>
<evidence type="ECO:0000256" key="1">
    <source>
        <dbReference type="ARBA" id="ARBA00004448"/>
    </source>
</evidence>
<feature type="domain" description="Membrane insertase YidC/Oxa/ALB C-terminal" evidence="11">
    <location>
        <begin position="167"/>
        <end position="355"/>
    </location>
</feature>
<keyword evidence="8" id="KW-0472">Membrane</keyword>
<evidence type="ECO:0000256" key="4">
    <source>
        <dbReference type="ARBA" id="ARBA00022792"/>
    </source>
</evidence>
<proteinExistence type="inferred from homology"/>
<evidence type="ECO:0000256" key="8">
    <source>
        <dbReference type="ARBA" id="ARBA00023136"/>
    </source>
</evidence>
<evidence type="ECO:0000256" key="3">
    <source>
        <dbReference type="ARBA" id="ARBA00022692"/>
    </source>
</evidence>
<dbReference type="GO" id="GO:0005743">
    <property type="term" value="C:mitochondrial inner membrane"/>
    <property type="evidence" value="ECO:0007669"/>
    <property type="project" value="UniProtKB-SubCell"/>
</dbReference>
<dbReference type="InterPro" id="IPR001708">
    <property type="entry name" value="YidC/ALB3/OXA1/COX18"/>
</dbReference>
<evidence type="ECO:0000256" key="5">
    <source>
        <dbReference type="ARBA" id="ARBA00022946"/>
    </source>
</evidence>
<evidence type="ECO:0000256" key="6">
    <source>
        <dbReference type="ARBA" id="ARBA00022989"/>
    </source>
</evidence>